<accession>A0A0S4QMZ9</accession>
<dbReference type="Proteomes" id="UP000198802">
    <property type="component" value="Unassembled WGS sequence"/>
</dbReference>
<keyword evidence="7" id="KW-1185">Reference proteome</keyword>
<reference evidence="7" key="1">
    <citation type="submission" date="2015-11" db="EMBL/GenBank/DDBJ databases">
        <authorList>
            <person name="Varghese N."/>
        </authorList>
    </citation>
    <scope>NUCLEOTIDE SEQUENCE [LARGE SCALE GENOMIC DNA]</scope>
    <source>
        <strain evidence="7">DSM 45899</strain>
    </source>
</reference>
<evidence type="ECO:0000256" key="3">
    <source>
        <dbReference type="ARBA" id="ARBA00022827"/>
    </source>
</evidence>
<comment type="similarity">
    <text evidence="1">Belongs to the acyl-CoA dehydrogenase family.</text>
</comment>
<dbReference type="RefSeq" id="WP_091276856.1">
    <property type="nucleotide sequence ID" value="NZ_FAOZ01000007.1"/>
</dbReference>
<dbReference type="AlphaFoldDB" id="A0A0S4QMZ9"/>
<evidence type="ECO:0000313" key="6">
    <source>
        <dbReference type="EMBL" id="CUU56280.1"/>
    </source>
</evidence>
<organism evidence="6 7">
    <name type="scientific">Parafrankia irregularis</name>
    <dbReference type="NCBI Taxonomy" id="795642"/>
    <lineage>
        <taxon>Bacteria</taxon>
        <taxon>Bacillati</taxon>
        <taxon>Actinomycetota</taxon>
        <taxon>Actinomycetes</taxon>
        <taxon>Frankiales</taxon>
        <taxon>Frankiaceae</taxon>
        <taxon>Parafrankia</taxon>
    </lineage>
</organism>
<name>A0A0S4QMZ9_9ACTN</name>
<evidence type="ECO:0000256" key="4">
    <source>
        <dbReference type="ARBA" id="ARBA00023002"/>
    </source>
</evidence>
<dbReference type="GO" id="GO:0005737">
    <property type="term" value="C:cytoplasm"/>
    <property type="evidence" value="ECO:0007669"/>
    <property type="project" value="TreeGrafter"/>
</dbReference>
<proteinExistence type="inferred from homology"/>
<dbReference type="SUPFAM" id="SSF56645">
    <property type="entry name" value="Acyl-CoA dehydrogenase NM domain-like"/>
    <property type="match status" value="1"/>
</dbReference>
<dbReference type="InterPro" id="IPR050741">
    <property type="entry name" value="Acyl-CoA_dehydrogenase"/>
</dbReference>
<evidence type="ECO:0000259" key="5">
    <source>
        <dbReference type="Pfam" id="PF00441"/>
    </source>
</evidence>
<keyword evidence="3" id="KW-0274">FAD</keyword>
<dbReference type="GO" id="GO:0003995">
    <property type="term" value="F:acyl-CoA dehydrogenase activity"/>
    <property type="evidence" value="ECO:0007669"/>
    <property type="project" value="TreeGrafter"/>
</dbReference>
<evidence type="ECO:0000313" key="7">
    <source>
        <dbReference type="Proteomes" id="UP000198802"/>
    </source>
</evidence>
<dbReference type="EMBL" id="FAOZ01000007">
    <property type="protein sequence ID" value="CUU56280.1"/>
    <property type="molecule type" value="Genomic_DNA"/>
</dbReference>
<sequence>MDVRLTTEQRDLRDAAARLADDLGPGSVLDLDDGERVERLEKAVAATGWRSLRSDGASGVEVALVVEEFARGLVDVPLLGPLLADDLRARLGDEAEAAEPVALAVGDEAVDARGLRGALGLRAAGDGGTVGVGGAGGTVGTVGVGEPVFGIDLTRTNAAASGPFEPVGEVSADAALRWHALALTVTTADILGAARGAYALACDYAKVRSQYGRTIGSFQAIAHLLAESLALIEGSVSVLRYAAWAVDELEPAEAVRAGQVAKVYTARAAQTICETSVQVHGGIGNTWECLAHVFLRRVLTSGALFPVSLEEIDLGLS</sequence>
<evidence type="ECO:0000256" key="2">
    <source>
        <dbReference type="ARBA" id="ARBA00022630"/>
    </source>
</evidence>
<protein>
    <submittedName>
        <fullName evidence="6">Acyl-CoA dehydrogenase, C-terminal domain</fullName>
    </submittedName>
</protein>
<dbReference type="GO" id="GO:0033539">
    <property type="term" value="P:fatty acid beta-oxidation using acyl-CoA dehydrogenase"/>
    <property type="evidence" value="ECO:0007669"/>
    <property type="project" value="TreeGrafter"/>
</dbReference>
<gene>
    <name evidence="6" type="ORF">Ga0074812_107164</name>
</gene>
<keyword evidence="4" id="KW-0560">Oxidoreductase</keyword>
<evidence type="ECO:0000256" key="1">
    <source>
        <dbReference type="ARBA" id="ARBA00009347"/>
    </source>
</evidence>
<dbReference type="InterPro" id="IPR009075">
    <property type="entry name" value="AcylCo_DH/oxidase_C"/>
</dbReference>
<dbReference type="InterPro" id="IPR036250">
    <property type="entry name" value="AcylCo_DH-like_C"/>
</dbReference>
<dbReference type="InterPro" id="IPR009100">
    <property type="entry name" value="AcylCoA_DH/oxidase_NM_dom_sf"/>
</dbReference>
<dbReference type="Gene3D" id="1.20.140.10">
    <property type="entry name" value="Butyryl-CoA Dehydrogenase, subunit A, domain 3"/>
    <property type="match status" value="1"/>
</dbReference>
<dbReference type="Pfam" id="PF00441">
    <property type="entry name" value="Acyl-CoA_dh_1"/>
    <property type="match status" value="1"/>
</dbReference>
<feature type="domain" description="Acyl-CoA dehydrogenase/oxidase C-terminal" evidence="5">
    <location>
        <begin position="187"/>
        <end position="299"/>
    </location>
</feature>
<dbReference type="PANTHER" id="PTHR48083:SF2">
    <property type="entry name" value="MEDIUM-CHAIN SPECIFIC ACYL-COA DEHYDROGENASE, MITOCHONDRIAL"/>
    <property type="match status" value="1"/>
</dbReference>
<dbReference type="PANTHER" id="PTHR48083">
    <property type="entry name" value="MEDIUM-CHAIN SPECIFIC ACYL-COA DEHYDROGENASE, MITOCHONDRIAL-RELATED"/>
    <property type="match status" value="1"/>
</dbReference>
<keyword evidence="2" id="KW-0285">Flavoprotein</keyword>
<dbReference type="SUPFAM" id="SSF47203">
    <property type="entry name" value="Acyl-CoA dehydrogenase C-terminal domain-like"/>
    <property type="match status" value="1"/>
</dbReference>